<evidence type="ECO:0000256" key="2">
    <source>
        <dbReference type="ARBA" id="ARBA00023172"/>
    </source>
</evidence>
<dbReference type="InterPro" id="IPR022572">
    <property type="entry name" value="DNA_rep/recomb_RecO_N"/>
</dbReference>
<keyword evidence="3" id="KW-0234">DNA repair</keyword>
<dbReference type="GO" id="GO:0043590">
    <property type="term" value="C:bacterial nucleoid"/>
    <property type="evidence" value="ECO:0007669"/>
    <property type="project" value="TreeGrafter"/>
</dbReference>
<dbReference type="InterPro" id="IPR012340">
    <property type="entry name" value="NA-bd_OB-fold"/>
</dbReference>
<keyword evidence="1" id="KW-0227">DNA damage</keyword>
<dbReference type="PANTHER" id="PTHR33991:SF1">
    <property type="entry name" value="DNA REPAIR PROTEIN RECO"/>
    <property type="match status" value="1"/>
</dbReference>
<comment type="caution">
    <text evidence="5">The sequence shown here is derived from an EMBL/GenBank/DDBJ whole genome shotgun (WGS) entry which is preliminary data.</text>
</comment>
<evidence type="ECO:0000259" key="4">
    <source>
        <dbReference type="Pfam" id="PF11967"/>
    </source>
</evidence>
<evidence type="ECO:0000256" key="3">
    <source>
        <dbReference type="ARBA" id="ARBA00023204"/>
    </source>
</evidence>
<dbReference type="InterPro" id="IPR003717">
    <property type="entry name" value="RecO"/>
</dbReference>
<dbReference type="EMBL" id="MFAG01000023">
    <property type="protein sequence ID" value="OGD71766.1"/>
    <property type="molecule type" value="Genomic_DNA"/>
</dbReference>
<dbReference type="AlphaFoldDB" id="A0A1F5EWT5"/>
<keyword evidence="2" id="KW-0233">DNA recombination</keyword>
<gene>
    <name evidence="5" type="ORF">A2703_03190</name>
</gene>
<organism evidence="5 6">
    <name type="scientific">Candidatus Collierbacteria bacterium RIFCSPHIGHO2_01_FULL_50_25</name>
    <dbReference type="NCBI Taxonomy" id="1817722"/>
    <lineage>
        <taxon>Bacteria</taxon>
        <taxon>Candidatus Collieribacteriota</taxon>
    </lineage>
</organism>
<evidence type="ECO:0000313" key="6">
    <source>
        <dbReference type="Proteomes" id="UP000177979"/>
    </source>
</evidence>
<proteinExistence type="predicted"/>
<dbReference type="Proteomes" id="UP000177979">
    <property type="component" value="Unassembled WGS sequence"/>
</dbReference>
<dbReference type="GO" id="GO:0006310">
    <property type="term" value="P:DNA recombination"/>
    <property type="evidence" value="ECO:0007669"/>
    <property type="project" value="UniProtKB-KW"/>
</dbReference>
<dbReference type="Pfam" id="PF11967">
    <property type="entry name" value="RecO_N"/>
    <property type="match status" value="1"/>
</dbReference>
<dbReference type="PANTHER" id="PTHR33991">
    <property type="entry name" value="DNA REPAIR PROTEIN RECO"/>
    <property type="match status" value="1"/>
</dbReference>
<dbReference type="SUPFAM" id="SSF50249">
    <property type="entry name" value="Nucleic acid-binding proteins"/>
    <property type="match status" value="1"/>
</dbReference>
<evidence type="ECO:0000256" key="1">
    <source>
        <dbReference type="ARBA" id="ARBA00022763"/>
    </source>
</evidence>
<feature type="domain" description="DNA replication/recombination mediator RecO N-terminal" evidence="4">
    <location>
        <begin position="4"/>
        <end position="80"/>
    </location>
</feature>
<reference evidence="5 6" key="1">
    <citation type="journal article" date="2016" name="Nat. Commun.">
        <title>Thousands of microbial genomes shed light on interconnected biogeochemical processes in an aquifer system.</title>
        <authorList>
            <person name="Anantharaman K."/>
            <person name="Brown C.T."/>
            <person name="Hug L.A."/>
            <person name="Sharon I."/>
            <person name="Castelle C.J."/>
            <person name="Probst A.J."/>
            <person name="Thomas B.C."/>
            <person name="Singh A."/>
            <person name="Wilkins M.J."/>
            <person name="Karaoz U."/>
            <person name="Brodie E.L."/>
            <person name="Williams K.H."/>
            <person name="Hubbard S.S."/>
            <person name="Banfield J.F."/>
        </authorList>
    </citation>
    <scope>NUCLEOTIDE SEQUENCE [LARGE SCALE GENOMIC DNA]</scope>
</reference>
<accession>A0A1F5EWT5</accession>
<evidence type="ECO:0000313" key="5">
    <source>
        <dbReference type="EMBL" id="OGD71766.1"/>
    </source>
</evidence>
<dbReference type="Gene3D" id="2.40.50.140">
    <property type="entry name" value="Nucleic acid-binding proteins"/>
    <property type="match status" value="1"/>
</dbReference>
<dbReference type="STRING" id="1817722.A2703_03190"/>
<name>A0A1F5EWT5_9BACT</name>
<dbReference type="GO" id="GO:0006302">
    <property type="term" value="P:double-strand break repair"/>
    <property type="evidence" value="ECO:0007669"/>
    <property type="project" value="TreeGrafter"/>
</dbReference>
<dbReference type="NCBIfam" id="TIGR00613">
    <property type="entry name" value="reco"/>
    <property type="match status" value="1"/>
</dbReference>
<protein>
    <submittedName>
        <fullName evidence="5">DNA repair protein RecO</fullName>
    </submittedName>
</protein>
<sequence length="187" mass="21005">MSASISDVGIIIHQTRFGEADKFVKILSEHHGLIDTVAKGARRLTSRKSGHLDNLNLIRFSTNRGSTPQYLSQVETVSGFPNIKSNLHKVRTCFYLTEIMHHTLVEGEADDALFFAFKNFLESLDRLGDNESSRDQAVEFQHFLIGHLGFPQPADERPEALVSYFESLIDRHLISPKLTLSPANALK</sequence>